<protein>
    <submittedName>
        <fullName evidence="1">Uncharacterized protein</fullName>
    </submittedName>
</protein>
<accession>A0ABU2A3G8</accession>
<dbReference type="Gene3D" id="2.30.130.30">
    <property type="entry name" value="Hypothetical protein"/>
    <property type="match status" value="1"/>
</dbReference>
<reference evidence="1 2" key="1">
    <citation type="submission" date="2023-07" db="EMBL/GenBank/DDBJ databases">
        <title>Sorghum-associated microbial communities from plants grown in Nebraska, USA.</title>
        <authorList>
            <person name="Schachtman D."/>
        </authorList>
    </citation>
    <scope>NUCLEOTIDE SEQUENCE [LARGE SCALE GENOMIC DNA]</scope>
    <source>
        <strain evidence="1 2">BE316</strain>
    </source>
</reference>
<organism evidence="1 2">
    <name type="scientific">Roseateles asaccharophilus</name>
    <dbReference type="NCBI Taxonomy" id="582607"/>
    <lineage>
        <taxon>Bacteria</taxon>
        <taxon>Pseudomonadati</taxon>
        <taxon>Pseudomonadota</taxon>
        <taxon>Betaproteobacteria</taxon>
        <taxon>Burkholderiales</taxon>
        <taxon>Sphaerotilaceae</taxon>
        <taxon>Roseateles</taxon>
    </lineage>
</organism>
<evidence type="ECO:0000313" key="1">
    <source>
        <dbReference type="EMBL" id="MDR7331731.1"/>
    </source>
</evidence>
<evidence type="ECO:0000313" key="2">
    <source>
        <dbReference type="Proteomes" id="UP001180825"/>
    </source>
</evidence>
<name>A0ABU2A3G8_9BURK</name>
<sequence>MRAVSVRQPWAWLAANGHIELLNFDWTTSYRGEFLIRAGLKLVKRDYRALATQLRDQLDIEVPDCDDEAQLPRGGIVGMALLTGTYVEHPSPLFRGPIGWTLSHAQPLPFTPFNPPHSGPDLHWFDVPRAAVGLSAIAAERMHS</sequence>
<dbReference type="EMBL" id="JAVDXV010000001">
    <property type="protein sequence ID" value="MDR7331731.1"/>
    <property type="molecule type" value="Genomic_DNA"/>
</dbReference>
<dbReference type="RefSeq" id="WP_310325246.1">
    <property type="nucleotide sequence ID" value="NZ_JAVDXV010000001.1"/>
</dbReference>
<comment type="caution">
    <text evidence="1">The sequence shown here is derived from an EMBL/GenBank/DDBJ whole genome shotgun (WGS) entry which is preliminary data.</text>
</comment>
<gene>
    <name evidence="1" type="ORF">J2X21_000843</name>
</gene>
<proteinExistence type="predicted"/>
<dbReference type="Proteomes" id="UP001180825">
    <property type="component" value="Unassembled WGS sequence"/>
</dbReference>
<keyword evidence="2" id="KW-1185">Reference proteome</keyword>